<sequence length="208" mass="22464">MTGRVERVVDADAVGSRVAGADHVGLRGVDHVCRAEVQRGLAACCERVGRDDLRRTCDARALHHRDADAAQTHHEHGGTHFDLGRVEDCADAGLDCTANHCREIERHVDVDLDDSGLGSERVLAEAADTQPPIDGFTVAAQCGRAVGEQAGHEGARFDADGLLAADTEVAAATRCHGHRDDVIAWRHRTNARADRFDDACRLVSEDHR</sequence>
<evidence type="ECO:0000313" key="1">
    <source>
        <dbReference type="EMBL" id="CAB4943691.1"/>
    </source>
</evidence>
<name>A0A6J7JM48_9ZZZZ</name>
<reference evidence="1" key="1">
    <citation type="submission" date="2020-05" db="EMBL/GenBank/DDBJ databases">
        <authorList>
            <person name="Chiriac C."/>
            <person name="Salcher M."/>
            <person name="Ghai R."/>
            <person name="Kavagutti S V."/>
        </authorList>
    </citation>
    <scope>NUCLEOTIDE SEQUENCE</scope>
</reference>
<gene>
    <name evidence="1" type="ORF">UFOPK3543_03393</name>
</gene>
<organism evidence="1">
    <name type="scientific">freshwater metagenome</name>
    <dbReference type="NCBI Taxonomy" id="449393"/>
    <lineage>
        <taxon>unclassified sequences</taxon>
        <taxon>metagenomes</taxon>
        <taxon>ecological metagenomes</taxon>
    </lineage>
</organism>
<dbReference type="EMBL" id="CAFBMH010000267">
    <property type="protein sequence ID" value="CAB4943691.1"/>
    <property type="molecule type" value="Genomic_DNA"/>
</dbReference>
<dbReference type="AlphaFoldDB" id="A0A6J7JM48"/>
<accession>A0A6J7JM48</accession>
<proteinExistence type="predicted"/>
<protein>
    <submittedName>
        <fullName evidence="1">Unannotated protein</fullName>
    </submittedName>
</protein>